<keyword evidence="3" id="KW-1185">Reference proteome</keyword>
<feature type="compositionally biased region" description="Acidic residues" evidence="1">
    <location>
        <begin position="14"/>
        <end position="25"/>
    </location>
</feature>
<dbReference type="AlphaFoldDB" id="A0AAD8YFI8"/>
<evidence type="ECO:0000313" key="2">
    <source>
        <dbReference type="EMBL" id="KAK1744505.1"/>
    </source>
</evidence>
<evidence type="ECO:0000256" key="1">
    <source>
        <dbReference type="SAM" id="MobiDB-lite"/>
    </source>
</evidence>
<accession>A0AAD8YFI8</accession>
<dbReference type="SUPFAM" id="SSF52047">
    <property type="entry name" value="RNI-like"/>
    <property type="match status" value="1"/>
</dbReference>
<protein>
    <recommendedName>
        <fullName evidence="4">F-box domain-containing protein</fullName>
    </recommendedName>
</protein>
<dbReference type="InterPro" id="IPR032675">
    <property type="entry name" value="LRR_dom_sf"/>
</dbReference>
<proteinExistence type="predicted"/>
<comment type="caution">
    <text evidence="2">The sequence shown here is derived from an EMBL/GenBank/DDBJ whole genome shotgun (WGS) entry which is preliminary data.</text>
</comment>
<name>A0AAD8YFI8_9STRA</name>
<feature type="compositionally biased region" description="Basic residues" evidence="1">
    <location>
        <begin position="1"/>
        <end position="10"/>
    </location>
</feature>
<evidence type="ECO:0008006" key="4">
    <source>
        <dbReference type="Google" id="ProtNLM"/>
    </source>
</evidence>
<gene>
    <name evidence="2" type="ORF">QTG54_005038</name>
</gene>
<evidence type="ECO:0000313" key="3">
    <source>
        <dbReference type="Proteomes" id="UP001224775"/>
    </source>
</evidence>
<sequence length="420" mass="48151">MPHPKEKKRRLEKEEDAAVATEENDDNLTSTIDSLGTDVFAHIFGFLPPKDIMRARLNNKMRLAATITIVPVADFCVDSEVKYNGMAAMASALPNLQLISLRRLGCFQIRNIKYNDGEDPDEQRAARTINWPALDIEIILSFRRLHSLKIWNAPLNGRYNFLFNFPLLKKLSIGGSSIAPNVNYLKWDLGMLSGVPLLEVFSCTDEFGGCLTGNINSLRVLKDTLEEVYMHDCHEIQGNFMDLADFPRLKELHLDETAVTGDVREIGEQDFLALETLVLPDGVYGGKGYEFQNISDAADVAKAVYSIKKQRPSLLLEDWYGRLSSHSPDWYDDWFERAPLCIYLVEAGKRVGYRWESENGHSCEVIWLDPEPERESSDYEEYIEQLDHIEKRVYFRGFFEPPTEEEYNMLYCFVRSLSLS</sequence>
<dbReference type="Proteomes" id="UP001224775">
    <property type="component" value="Unassembled WGS sequence"/>
</dbReference>
<dbReference type="EMBL" id="JATAAI010000007">
    <property type="protein sequence ID" value="KAK1744505.1"/>
    <property type="molecule type" value="Genomic_DNA"/>
</dbReference>
<organism evidence="2 3">
    <name type="scientific">Skeletonema marinoi</name>
    <dbReference type="NCBI Taxonomy" id="267567"/>
    <lineage>
        <taxon>Eukaryota</taxon>
        <taxon>Sar</taxon>
        <taxon>Stramenopiles</taxon>
        <taxon>Ochrophyta</taxon>
        <taxon>Bacillariophyta</taxon>
        <taxon>Coscinodiscophyceae</taxon>
        <taxon>Thalassiosirophycidae</taxon>
        <taxon>Thalassiosirales</taxon>
        <taxon>Skeletonemataceae</taxon>
        <taxon>Skeletonema</taxon>
        <taxon>Skeletonema marinoi-dohrnii complex</taxon>
    </lineage>
</organism>
<dbReference type="Gene3D" id="3.80.10.10">
    <property type="entry name" value="Ribonuclease Inhibitor"/>
    <property type="match status" value="1"/>
</dbReference>
<reference evidence="2" key="1">
    <citation type="submission" date="2023-06" db="EMBL/GenBank/DDBJ databases">
        <title>Survivors Of The Sea: Transcriptome response of Skeletonema marinoi to long-term dormancy.</title>
        <authorList>
            <person name="Pinder M.I.M."/>
            <person name="Kourtchenko O."/>
            <person name="Robertson E.K."/>
            <person name="Larsson T."/>
            <person name="Maumus F."/>
            <person name="Osuna-Cruz C.M."/>
            <person name="Vancaester E."/>
            <person name="Stenow R."/>
            <person name="Vandepoele K."/>
            <person name="Ploug H."/>
            <person name="Bruchert V."/>
            <person name="Godhe A."/>
            <person name="Topel M."/>
        </authorList>
    </citation>
    <scope>NUCLEOTIDE SEQUENCE</scope>
    <source>
        <strain evidence="2">R05AC</strain>
    </source>
</reference>
<feature type="region of interest" description="Disordered" evidence="1">
    <location>
        <begin position="1"/>
        <end position="25"/>
    </location>
</feature>